<keyword evidence="1" id="KW-1133">Transmembrane helix</keyword>
<protein>
    <submittedName>
        <fullName evidence="3">Uncharacterized protein</fullName>
    </submittedName>
</protein>
<reference evidence="2" key="4">
    <citation type="submission" date="2024-05" db="EMBL/GenBank/DDBJ databases">
        <authorList>
            <person name="Sun Q."/>
            <person name="Zhou Y."/>
        </authorList>
    </citation>
    <scope>NUCLEOTIDE SEQUENCE</scope>
    <source>
        <strain evidence="2">CGMCC 1.18437</strain>
    </source>
</reference>
<evidence type="ECO:0000313" key="5">
    <source>
        <dbReference type="Proteomes" id="UP000619376"/>
    </source>
</evidence>
<gene>
    <name evidence="2" type="ORF">GCM10017781_03470</name>
    <name evidence="3" type="ORF">HNQ07_000694</name>
</gene>
<evidence type="ECO:0000313" key="3">
    <source>
        <dbReference type="EMBL" id="MBB5375250.1"/>
    </source>
</evidence>
<feature type="transmembrane region" description="Helical" evidence="1">
    <location>
        <begin position="13"/>
        <end position="31"/>
    </location>
</feature>
<evidence type="ECO:0000256" key="1">
    <source>
        <dbReference type="SAM" id="Phobius"/>
    </source>
</evidence>
<keyword evidence="1" id="KW-0472">Membrane</keyword>
<dbReference type="RefSeq" id="WP_229831752.1">
    <property type="nucleotide sequence ID" value="NZ_BNAJ01000001.1"/>
</dbReference>
<dbReference type="AlphaFoldDB" id="A0A7W8KBQ4"/>
<feature type="transmembrane region" description="Helical" evidence="1">
    <location>
        <begin position="82"/>
        <end position="101"/>
    </location>
</feature>
<keyword evidence="5" id="KW-1185">Reference proteome</keyword>
<dbReference type="Proteomes" id="UP000619376">
    <property type="component" value="Unassembled WGS sequence"/>
</dbReference>
<dbReference type="EMBL" id="BNAJ01000001">
    <property type="protein sequence ID" value="GHF30652.1"/>
    <property type="molecule type" value="Genomic_DNA"/>
</dbReference>
<evidence type="ECO:0000313" key="4">
    <source>
        <dbReference type="Proteomes" id="UP000539473"/>
    </source>
</evidence>
<feature type="transmembrane region" description="Helical" evidence="1">
    <location>
        <begin position="108"/>
        <end position="128"/>
    </location>
</feature>
<dbReference type="EMBL" id="JACHFK010000001">
    <property type="protein sequence ID" value="MBB5375250.1"/>
    <property type="molecule type" value="Genomic_DNA"/>
</dbReference>
<comment type="caution">
    <text evidence="3">The sequence shown here is derived from an EMBL/GenBank/DDBJ whole genome shotgun (WGS) entry which is preliminary data.</text>
</comment>
<reference evidence="5" key="2">
    <citation type="journal article" date="2019" name="Int. J. Syst. Evol. Microbiol.">
        <title>The Global Catalogue of Microorganisms (GCM) 10K type strain sequencing project: providing services to taxonomists for standard genome sequencing and annotation.</title>
        <authorList>
            <consortium name="The Broad Institute Genomics Platform"/>
            <consortium name="The Broad Institute Genome Sequencing Center for Infectious Disease"/>
            <person name="Wu L."/>
            <person name="Ma J."/>
        </authorList>
    </citation>
    <scope>NUCLEOTIDE SEQUENCE [LARGE SCALE GENOMIC DNA]</scope>
    <source>
        <strain evidence="5">CGMCC 1.18437</strain>
    </source>
</reference>
<keyword evidence="1" id="KW-0812">Transmembrane</keyword>
<reference evidence="3 4" key="3">
    <citation type="submission" date="2020-08" db="EMBL/GenBank/DDBJ databases">
        <title>Genomic Encyclopedia of Type Strains, Phase IV (KMG-IV): sequencing the most valuable type-strain genomes for metagenomic binning, comparative biology and taxonomic classification.</title>
        <authorList>
            <person name="Goeker M."/>
        </authorList>
    </citation>
    <scope>NUCLEOTIDE SEQUENCE [LARGE SCALE GENOMIC DNA]</scope>
    <source>
        <strain evidence="3 4">DSM 27521</strain>
    </source>
</reference>
<feature type="transmembrane region" description="Helical" evidence="1">
    <location>
        <begin position="43"/>
        <end position="62"/>
    </location>
</feature>
<name>A0A7W8KBQ4_9DEIO</name>
<sequence>MMPGLHLNLLPDAVAWIVHPAAGFALAHWASVLYSRLGKNPAFLLRAALILLVLSVLGAGWVLHPAAGMLLGYFGSRAFHRWRQDGTALLAGLLAAALFMVQGATWLIFPLGVMAVVWVFTALSTGAWPGRETTGPSAEPAALPEHAGGLPMMPTAPGRAEPVMPAAYVPPRRHASAAPDGTDPFTALQLDDRLPGDVRAQLVALDLRTAEALNHLKALGQEGSEGAYVARAIRDEYAPASVRAYLNLPRTQADVTPIEGDRTGHDLLREQLDLLLGAVQDILAGALRSGGQDLLTHQRFLREKFGKEKRELDV</sequence>
<evidence type="ECO:0000313" key="2">
    <source>
        <dbReference type="EMBL" id="GHF30652.1"/>
    </source>
</evidence>
<reference evidence="2" key="1">
    <citation type="journal article" date="2014" name="Int. J. Syst. Evol. Microbiol.">
        <title>Complete genome of a new Firmicutes species belonging to the dominant human colonic microbiota ('Ruminococcus bicirculans') reveals two chromosomes and a selective capacity to utilize plant glucans.</title>
        <authorList>
            <consortium name="NISC Comparative Sequencing Program"/>
            <person name="Wegmann U."/>
            <person name="Louis P."/>
            <person name="Goesmann A."/>
            <person name="Henrissat B."/>
            <person name="Duncan S.H."/>
            <person name="Flint H.J."/>
        </authorList>
    </citation>
    <scope>NUCLEOTIDE SEQUENCE</scope>
    <source>
        <strain evidence="2">CGMCC 1.18437</strain>
    </source>
</reference>
<accession>A0A7W8KBQ4</accession>
<proteinExistence type="predicted"/>
<organism evidence="3 4">
    <name type="scientific">Deinococcus metalli</name>
    <dbReference type="NCBI Taxonomy" id="1141878"/>
    <lineage>
        <taxon>Bacteria</taxon>
        <taxon>Thermotogati</taxon>
        <taxon>Deinococcota</taxon>
        <taxon>Deinococci</taxon>
        <taxon>Deinococcales</taxon>
        <taxon>Deinococcaceae</taxon>
        <taxon>Deinococcus</taxon>
    </lineage>
</organism>
<dbReference type="Proteomes" id="UP000539473">
    <property type="component" value="Unassembled WGS sequence"/>
</dbReference>